<gene>
    <name evidence="6" type="ORF">AB675_11872</name>
</gene>
<keyword evidence="5" id="KW-0812">Transmembrane</keyword>
<dbReference type="GO" id="GO:0000026">
    <property type="term" value="F:alpha-1,2-mannosyltransferase activity"/>
    <property type="evidence" value="ECO:0007669"/>
    <property type="project" value="TreeGrafter"/>
</dbReference>
<dbReference type="RefSeq" id="XP_017996842.1">
    <property type="nucleotide sequence ID" value="XM_018140756.1"/>
</dbReference>
<evidence type="ECO:0000313" key="7">
    <source>
        <dbReference type="Proteomes" id="UP000038010"/>
    </source>
</evidence>
<dbReference type="OrthoDB" id="202470at2759"/>
<dbReference type="Pfam" id="PF01793">
    <property type="entry name" value="Glyco_transf_15"/>
    <property type="match status" value="1"/>
</dbReference>
<comment type="similarity">
    <text evidence="1">Belongs to the glycosyltransferase 15 family.</text>
</comment>
<evidence type="ECO:0000256" key="3">
    <source>
        <dbReference type="ARBA" id="ARBA00022679"/>
    </source>
</evidence>
<feature type="compositionally biased region" description="Basic and acidic residues" evidence="4">
    <location>
        <begin position="45"/>
        <end position="60"/>
    </location>
</feature>
<dbReference type="PANTHER" id="PTHR31121:SF7">
    <property type="entry name" value="MANNOSYLTRANSFERASE KTR4-RELATED"/>
    <property type="match status" value="1"/>
</dbReference>
<dbReference type="Gene3D" id="3.90.550.10">
    <property type="entry name" value="Spore Coat Polysaccharide Biosynthesis Protein SpsA, Chain A"/>
    <property type="match status" value="1"/>
</dbReference>
<sequence length="379" mass="42760">MDASSSTIYCASEPSENDPPSSPPFARSFTSSSGPSPVKAGAHGYDSRTRSRRRDDDAPRGRRGCNSTAFRIIALLTLMLLAICLHLGTDLSTTAASSTKPASVLSNPGFRSDNNHSARLSPSHSQGKRPKAALISLVRNADLEGILQSMRQLEYRWNRRYGYPWMFFTEERSGFSEAFKNATSAITSSSTHYHTIPPEHWSTPEWVDGSLHRDSLGYLEGLGVGKAGMLSYRHMCRWNSGFFYLHEALEGLERYWRVEPDVHFLCDVEEDLFEAMRRRGWKYAFNMGILDDGRGFVGLWKATVDFARRHPEHIHPDADWSWLVDTPPPEHPNDGSDTSTGTYNACQFFSNFELGSLEFFRSDAYQAFFHHLDQTGGFF</sequence>
<feature type="transmembrane region" description="Helical" evidence="5">
    <location>
        <begin position="69"/>
        <end position="88"/>
    </location>
</feature>
<organism evidence="6 7">
    <name type="scientific">Cyphellophora attinorum</name>
    <dbReference type="NCBI Taxonomy" id="1664694"/>
    <lineage>
        <taxon>Eukaryota</taxon>
        <taxon>Fungi</taxon>
        <taxon>Dikarya</taxon>
        <taxon>Ascomycota</taxon>
        <taxon>Pezizomycotina</taxon>
        <taxon>Eurotiomycetes</taxon>
        <taxon>Chaetothyriomycetidae</taxon>
        <taxon>Chaetothyriales</taxon>
        <taxon>Cyphellophoraceae</taxon>
        <taxon>Cyphellophora</taxon>
    </lineage>
</organism>
<dbReference type="VEuPathDB" id="FungiDB:AB675_11872"/>
<proteinExistence type="inferred from homology"/>
<dbReference type="GO" id="GO:0000032">
    <property type="term" value="P:cell wall mannoprotein biosynthetic process"/>
    <property type="evidence" value="ECO:0007669"/>
    <property type="project" value="TreeGrafter"/>
</dbReference>
<feature type="region of interest" description="Disordered" evidence="4">
    <location>
        <begin position="1"/>
        <end position="63"/>
    </location>
</feature>
<dbReference type="EMBL" id="LFJN01000028">
    <property type="protein sequence ID" value="KPI36879.1"/>
    <property type="molecule type" value="Genomic_DNA"/>
</dbReference>
<evidence type="ECO:0000256" key="4">
    <source>
        <dbReference type="SAM" id="MobiDB-lite"/>
    </source>
</evidence>
<dbReference type="PANTHER" id="PTHR31121">
    <property type="entry name" value="ALPHA-1,2 MANNOSYLTRANSFERASE KTR1"/>
    <property type="match status" value="1"/>
</dbReference>
<evidence type="ECO:0000256" key="2">
    <source>
        <dbReference type="ARBA" id="ARBA00022676"/>
    </source>
</evidence>
<reference evidence="6 7" key="1">
    <citation type="submission" date="2015-06" db="EMBL/GenBank/DDBJ databases">
        <title>Draft genome of the ant-associated black yeast Phialophora attae CBS 131958.</title>
        <authorList>
            <person name="Moreno L.F."/>
            <person name="Stielow B.J."/>
            <person name="de Hoog S."/>
            <person name="Vicente V.A."/>
            <person name="Weiss V.A."/>
            <person name="de Vries M."/>
            <person name="Cruz L.M."/>
            <person name="Souza E.M."/>
        </authorList>
    </citation>
    <scope>NUCLEOTIDE SEQUENCE [LARGE SCALE GENOMIC DNA]</scope>
    <source>
        <strain evidence="6 7">CBS 131958</strain>
    </source>
</reference>
<accession>A0A0N0NJP0</accession>
<keyword evidence="3 6" id="KW-0808">Transferase</keyword>
<evidence type="ECO:0000313" key="6">
    <source>
        <dbReference type="EMBL" id="KPI36879.1"/>
    </source>
</evidence>
<evidence type="ECO:0000256" key="5">
    <source>
        <dbReference type="SAM" id="Phobius"/>
    </source>
</evidence>
<keyword evidence="2 6" id="KW-0328">Glycosyltransferase</keyword>
<dbReference type="STRING" id="1664694.A0A0N0NJP0"/>
<evidence type="ECO:0000256" key="1">
    <source>
        <dbReference type="ARBA" id="ARBA00007677"/>
    </source>
</evidence>
<dbReference type="GO" id="GO:0006487">
    <property type="term" value="P:protein N-linked glycosylation"/>
    <property type="evidence" value="ECO:0007669"/>
    <property type="project" value="TreeGrafter"/>
</dbReference>
<dbReference type="InterPro" id="IPR002685">
    <property type="entry name" value="Glyco_trans_15"/>
</dbReference>
<dbReference type="GeneID" id="28732637"/>
<keyword evidence="5" id="KW-0472">Membrane</keyword>
<dbReference type="GO" id="GO:0016020">
    <property type="term" value="C:membrane"/>
    <property type="evidence" value="ECO:0007669"/>
    <property type="project" value="InterPro"/>
</dbReference>
<dbReference type="AlphaFoldDB" id="A0A0N0NJP0"/>
<keyword evidence="5" id="KW-1133">Transmembrane helix</keyword>
<dbReference type="Proteomes" id="UP000038010">
    <property type="component" value="Unassembled WGS sequence"/>
</dbReference>
<feature type="compositionally biased region" description="Polar residues" evidence="4">
    <location>
        <begin position="115"/>
        <end position="125"/>
    </location>
</feature>
<name>A0A0N0NJP0_9EURO</name>
<keyword evidence="7" id="KW-1185">Reference proteome</keyword>
<comment type="caution">
    <text evidence="6">The sequence shown here is derived from an EMBL/GenBank/DDBJ whole genome shotgun (WGS) entry which is preliminary data.</text>
</comment>
<dbReference type="GO" id="GO:0006493">
    <property type="term" value="P:protein O-linked glycosylation"/>
    <property type="evidence" value="ECO:0007669"/>
    <property type="project" value="TreeGrafter"/>
</dbReference>
<dbReference type="SUPFAM" id="SSF53448">
    <property type="entry name" value="Nucleotide-diphospho-sugar transferases"/>
    <property type="match status" value="1"/>
</dbReference>
<feature type="region of interest" description="Disordered" evidence="4">
    <location>
        <begin position="97"/>
        <end position="129"/>
    </location>
</feature>
<dbReference type="InterPro" id="IPR029044">
    <property type="entry name" value="Nucleotide-diphossugar_trans"/>
</dbReference>
<dbReference type="GO" id="GO:0005794">
    <property type="term" value="C:Golgi apparatus"/>
    <property type="evidence" value="ECO:0007669"/>
    <property type="project" value="TreeGrafter"/>
</dbReference>
<protein>
    <submittedName>
        <fullName evidence="6">Alpha-1,2 mannosyltransferase KTR1</fullName>
    </submittedName>
</protein>